<protein>
    <submittedName>
        <fullName evidence="1">Uncharacterized protein</fullName>
    </submittedName>
</protein>
<evidence type="ECO:0000313" key="1">
    <source>
        <dbReference type="Ensembl" id="ENSOARP00020031462.2"/>
    </source>
</evidence>
<reference evidence="1" key="2">
    <citation type="submission" date="2025-08" db="UniProtKB">
        <authorList>
            <consortium name="Ensembl"/>
        </authorList>
    </citation>
    <scope>IDENTIFICATION</scope>
</reference>
<dbReference type="Ensembl" id="ENSOART00020038002.2">
    <property type="protein sequence ID" value="ENSOARP00020031462.2"/>
    <property type="gene ID" value="ENSOARG00020024311.2"/>
</dbReference>
<reference evidence="1" key="3">
    <citation type="submission" date="2025-09" db="UniProtKB">
        <authorList>
            <consortium name="Ensembl"/>
        </authorList>
    </citation>
    <scope>IDENTIFICATION</scope>
</reference>
<name>A0AC11CJ19_SHEEP</name>
<organism evidence="1">
    <name type="scientific">Ovis aries</name>
    <name type="common">Sheep</name>
    <dbReference type="NCBI Taxonomy" id="9940"/>
    <lineage>
        <taxon>Eukaryota</taxon>
        <taxon>Metazoa</taxon>
        <taxon>Chordata</taxon>
        <taxon>Craniata</taxon>
        <taxon>Vertebrata</taxon>
        <taxon>Euteleostomi</taxon>
        <taxon>Mammalia</taxon>
        <taxon>Eutheria</taxon>
        <taxon>Laurasiatheria</taxon>
        <taxon>Artiodactyla</taxon>
        <taxon>Ruminantia</taxon>
        <taxon>Pecora</taxon>
        <taxon>Bovidae</taxon>
        <taxon>Caprinae</taxon>
        <taxon>Ovis</taxon>
    </lineage>
</organism>
<accession>A0AC11CJ19</accession>
<proteinExistence type="predicted"/>
<sequence>MGAWQGHVATPDTEPKEELDLNRLPNELLQEVLSYLPPSTLLRHCRLVCRRWRDVVDGWDLWRSILPWEHPDLWPVIRTCLPPADAPGPCILGRFCERRPIGRNLLRNSQSERGRVVVEYLFGSHWPCSLFPRWCQQKQVLDLEKEGLWRELLDSGNIEIRVSDWWFDDRDADCLYRLIVQLLDANQAVLHHFSPLPFPSNQLGNDVFFEVNHVFSNLKKGVRFVSFEHWIRDFEFSHEQHGNYPLHSSMTVRVRQALPDHAFQALGPLAEPSQY</sequence>
<reference evidence="1" key="1">
    <citation type="submission" date="2020-11" db="EMBL/GenBank/DDBJ databases">
        <authorList>
            <person name="Davenport K.M."/>
            <person name="Bickhart D.M."/>
            <person name="Smith T.P.L."/>
            <person name="Murdoch B.M."/>
            <person name="Rosen B.D."/>
        </authorList>
    </citation>
    <scope>NUCLEOTIDE SEQUENCE [LARGE SCALE GENOMIC DNA]</scope>
    <source>
        <strain evidence="1">OAR_USU_Benz2616</strain>
    </source>
</reference>